<name>V4KDC7_EUTSA</name>
<dbReference type="Proteomes" id="UP000030689">
    <property type="component" value="Unassembled WGS sequence"/>
</dbReference>
<organism evidence="1 2">
    <name type="scientific">Eutrema salsugineum</name>
    <name type="common">Saltwater cress</name>
    <name type="synonym">Sisymbrium salsugineum</name>
    <dbReference type="NCBI Taxonomy" id="72664"/>
    <lineage>
        <taxon>Eukaryota</taxon>
        <taxon>Viridiplantae</taxon>
        <taxon>Streptophyta</taxon>
        <taxon>Embryophyta</taxon>
        <taxon>Tracheophyta</taxon>
        <taxon>Spermatophyta</taxon>
        <taxon>Magnoliopsida</taxon>
        <taxon>eudicotyledons</taxon>
        <taxon>Gunneridae</taxon>
        <taxon>Pentapetalae</taxon>
        <taxon>rosids</taxon>
        <taxon>malvids</taxon>
        <taxon>Brassicales</taxon>
        <taxon>Brassicaceae</taxon>
        <taxon>Eutremeae</taxon>
        <taxon>Eutrema</taxon>
    </lineage>
</organism>
<protein>
    <submittedName>
        <fullName evidence="1">Uncharacterized protein</fullName>
    </submittedName>
</protein>
<sequence>MANAFGFFTYSSVLVGDSGYGFSFSKGLPRRFLCSGISSTSVGSADKHGSSSPFYLDTKGAEEQRNVGTEECIWLPVSQAYQEFMTSCYAHTDKECWRNALPEVISYLAIRWKVKNKQSQ</sequence>
<dbReference type="KEGG" id="eus:EUTSA_v10023762mg"/>
<gene>
    <name evidence="1" type="ORF">EUTSA_v10023762mg</name>
</gene>
<accession>V4KDC7</accession>
<evidence type="ECO:0000313" key="2">
    <source>
        <dbReference type="Proteomes" id="UP000030689"/>
    </source>
</evidence>
<dbReference type="EMBL" id="KI517881">
    <property type="protein sequence ID" value="ESQ29119.1"/>
    <property type="molecule type" value="Genomic_DNA"/>
</dbReference>
<dbReference type="Gramene" id="ESQ29119">
    <property type="protein sequence ID" value="ESQ29119"/>
    <property type="gene ID" value="EUTSA_v10023762mg"/>
</dbReference>
<reference evidence="1 2" key="1">
    <citation type="journal article" date="2013" name="Front. Plant Sci.">
        <title>The Reference Genome of the Halophytic Plant Eutrema salsugineum.</title>
        <authorList>
            <person name="Yang R."/>
            <person name="Jarvis D.E."/>
            <person name="Chen H."/>
            <person name="Beilstein M.A."/>
            <person name="Grimwood J."/>
            <person name="Jenkins J."/>
            <person name="Shu S."/>
            <person name="Prochnik S."/>
            <person name="Xin M."/>
            <person name="Ma C."/>
            <person name="Schmutz J."/>
            <person name="Wing R.A."/>
            <person name="Mitchell-Olds T."/>
            <person name="Schumaker K.S."/>
            <person name="Wang X."/>
        </authorList>
    </citation>
    <scope>NUCLEOTIDE SEQUENCE [LARGE SCALE GENOMIC DNA]</scope>
</reference>
<dbReference type="OrthoDB" id="185373at2759"/>
<keyword evidence="2" id="KW-1185">Reference proteome</keyword>
<evidence type="ECO:0000313" key="1">
    <source>
        <dbReference type="EMBL" id="ESQ29119.1"/>
    </source>
</evidence>
<dbReference type="AlphaFoldDB" id="V4KDC7"/>
<proteinExistence type="predicted"/>